<feature type="transmembrane region" description="Helical" evidence="1">
    <location>
        <begin position="56"/>
        <end position="77"/>
    </location>
</feature>
<dbReference type="EMBL" id="AGRW01000014">
    <property type="protein sequence ID" value="EIC03179.1"/>
    <property type="molecule type" value="Genomic_DNA"/>
</dbReference>
<organism evidence="2 3">
    <name type="scientific">Treponema saccharophilum DSM 2985</name>
    <dbReference type="NCBI Taxonomy" id="907348"/>
    <lineage>
        <taxon>Bacteria</taxon>
        <taxon>Pseudomonadati</taxon>
        <taxon>Spirochaetota</taxon>
        <taxon>Spirochaetia</taxon>
        <taxon>Spirochaetales</taxon>
        <taxon>Treponemataceae</taxon>
        <taxon>Treponema</taxon>
    </lineage>
</organism>
<dbReference type="AlphaFoldDB" id="H7EGW1"/>
<evidence type="ECO:0000256" key="1">
    <source>
        <dbReference type="SAM" id="Phobius"/>
    </source>
</evidence>
<sequence>MQYLLILAIKNKLEGLTMTVTTEKELGNAIHDNVDTIEIEGDLGKKVVKIKATGKVAWAACIGSLTIAIIATVAAMIPDPAEPVEIGVAGIAYGFSAVTLGAATTSAVSIGIAGAIAAGATGAAVGSAAIGILNKLREYKITEKSEGKVILKR</sequence>
<proteinExistence type="predicted"/>
<evidence type="ECO:0000313" key="3">
    <source>
        <dbReference type="Proteomes" id="UP000003571"/>
    </source>
</evidence>
<gene>
    <name evidence="2" type="ORF">TresaDRAFT_2811</name>
</gene>
<evidence type="ECO:0000313" key="2">
    <source>
        <dbReference type="EMBL" id="EIC03179.1"/>
    </source>
</evidence>
<accession>H7EGW1</accession>
<keyword evidence="1" id="KW-0812">Transmembrane</keyword>
<keyword evidence="1" id="KW-1133">Transmembrane helix</keyword>
<keyword evidence="3" id="KW-1185">Reference proteome</keyword>
<dbReference type="Proteomes" id="UP000003571">
    <property type="component" value="Unassembled WGS sequence"/>
</dbReference>
<feature type="transmembrane region" description="Helical" evidence="1">
    <location>
        <begin position="110"/>
        <end position="133"/>
    </location>
</feature>
<name>H7EGW1_9SPIR</name>
<keyword evidence="1" id="KW-0472">Membrane</keyword>
<reference evidence="2 3" key="1">
    <citation type="submission" date="2011-09" db="EMBL/GenBank/DDBJ databases">
        <title>The draft genome of Treponema saccharophilum DSM 2985.</title>
        <authorList>
            <consortium name="US DOE Joint Genome Institute (JGI-PGF)"/>
            <person name="Lucas S."/>
            <person name="Copeland A."/>
            <person name="Lapidus A."/>
            <person name="Glavina del Rio T."/>
            <person name="Dalin E."/>
            <person name="Tice H."/>
            <person name="Bruce D."/>
            <person name="Goodwin L."/>
            <person name="Pitluck S."/>
            <person name="Peters L."/>
            <person name="Kyrpides N."/>
            <person name="Mavromatis K."/>
            <person name="Ivanova N."/>
            <person name="Markowitz V."/>
            <person name="Cheng J.-F."/>
            <person name="Hugenholtz P."/>
            <person name="Woyke T."/>
            <person name="Wu D."/>
            <person name="Gronow S."/>
            <person name="Wellnitz S."/>
            <person name="Brambilla E."/>
            <person name="Klenk H.-P."/>
            <person name="Eisen J.A."/>
        </authorList>
    </citation>
    <scope>NUCLEOTIDE SEQUENCE [LARGE SCALE GENOMIC DNA]</scope>
    <source>
        <strain evidence="2 3">DSM 2985</strain>
    </source>
</reference>
<protein>
    <submittedName>
        <fullName evidence="2">Uncharacterized protein</fullName>
    </submittedName>
</protein>
<comment type="caution">
    <text evidence="2">The sequence shown here is derived from an EMBL/GenBank/DDBJ whole genome shotgun (WGS) entry which is preliminary data.</text>
</comment>